<proteinExistence type="predicted"/>
<evidence type="ECO:0000313" key="2">
    <source>
        <dbReference type="Proteomes" id="UP000789706"/>
    </source>
</evidence>
<protein>
    <submittedName>
        <fullName evidence="1">9640_t:CDS:1</fullName>
    </submittedName>
</protein>
<sequence length="120" mass="12946">MPEYVASTPAIPGVVRALTFVVATATVSVVHHPINFVAKVKIVVKQAVIVATTALVVHTAKNVAETTHVVKERKHVAEHCVVHQVTYVWVLEGVANPVNLVEVTDCPEGMRCCREPAICC</sequence>
<accession>A0A9N9C997</accession>
<name>A0A9N9C997_9GLOM</name>
<dbReference type="AlphaFoldDB" id="A0A9N9C997"/>
<dbReference type="EMBL" id="CAJVPK010001682">
    <property type="protein sequence ID" value="CAG8595271.1"/>
    <property type="molecule type" value="Genomic_DNA"/>
</dbReference>
<reference evidence="1" key="1">
    <citation type="submission" date="2021-06" db="EMBL/GenBank/DDBJ databases">
        <authorList>
            <person name="Kallberg Y."/>
            <person name="Tangrot J."/>
            <person name="Rosling A."/>
        </authorList>
    </citation>
    <scope>NUCLEOTIDE SEQUENCE</scope>
    <source>
        <strain evidence="1">AZ414A</strain>
    </source>
</reference>
<gene>
    <name evidence="1" type="ORF">DEBURN_LOCUS9255</name>
</gene>
<dbReference type="Proteomes" id="UP000789706">
    <property type="component" value="Unassembled WGS sequence"/>
</dbReference>
<evidence type="ECO:0000313" key="1">
    <source>
        <dbReference type="EMBL" id="CAG8595271.1"/>
    </source>
</evidence>
<keyword evidence="2" id="KW-1185">Reference proteome</keyword>
<comment type="caution">
    <text evidence="1">The sequence shown here is derived from an EMBL/GenBank/DDBJ whole genome shotgun (WGS) entry which is preliminary data.</text>
</comment>
<organism evidence="1 2">
    <name type="scientific">Diversispora eburnea</name>
    <dbReference type="NCBI Taxonomy" id="1213867"/>
    <lineage>
        <taxon>Eukaryota</taxon>
        <taxon>Fungi</taxon>
        <taxon>Fungi incertae sedis</taxon>
        <taxon>Mucoromycota</taxon>
        <taxon>Glomeromycotina</taxon>
        <taxon>Glomeromycetes</taxon>
        <taxon>Diversisporales</taxon>
        <taxon>Diversisporaceae</taxon>
        <taxon>Diversispora</taxon>
    </lineage>
</organism>